<dbReference type="EMBL" id="CP003614">
    <property type="protein sequence ID" value="AFZ08522.1"/>
    <property type="molecule type" value="Genomic_DNA"/>
</dbReference>
<protein>
    <submittedName>
        <fullName evidence="1">Uncharacterized protein</fullName>
    </submittedName>
</protein>
<keyword evidence="2" id="KW-1185">Reference proteome</keyword>
<proteinExistence type="predicted"/>
<dbReference type="AlphaFoldDB" id="K9VM22"/>
<dbReference type="RefSeq" id="WP_015177766.1">
    <property type="nucleotide sequence ID" value="NC_019729.1"/>
</dbReference>
<dbReference type="KEGG" id="oni:Osc7112_4199"/>
<dbReference type="HOGENOM" id="CLU_139749_0_0_3"/>
<name>K9VM22_9CYAN</name>
<dbReference type="eggNOG" id="ENOG50330T1">
    <property type="taxonomic scope" value="Bacteria"/>
</dbReference>
<accession>K9VM22</accession>
<organism evidence="1 2">
    <name type="scientific">Phormidium nigroviride PCC 7112</name>
    <dbReference type="NCBI Taxonomy" id="179408"/>
    <lineage>
        <taxon>Bacteria</taxon>
        <taxon>Bacillati</taxon>
        <taxon>Cyanobacteriota</taxon>
        <taxon>Cyanophyceae</taxon>
        <taxon>Oscillatoriophycideae</taxon>
        <taxon>Oscillatoriales</taxon>
        <taxon>Oscillatoriaceae</taxon>
        <taxon>Phormidium</taxon>
    </lineage>
</organism>
<evidence type="ECO:0000313" key="1">
    <source>
        <dbReference type="EMBL" id="AFZ08522.1"/>
    </source>
</evidence>
<evidence type="ECO:0000313" key="2">
    <source>
        <dbReference type="Proteomes" id="UP000010478"/>
    </source>
</evidence>
<dbReference type="Proteomes" id="UP000010478">
    <property type="component" value="Chromosome"/>
</dbReference>
<dbReference type="STRING" id="179408.Osc7112_4199"/>
<gene>
    <name evidence="1" type="ORF">Osc7112_4199</name>
</gene>
<sequence length="160" mass="17828">MPIAIQVLLLIPTMDEEAFIWLIRRQATNTQAESGCGHLHVAVEHAEQPGSVLVILTDRPHPQGWSQTNCEFIPVKPADGLPQEVKVWQMVSTQEVKPVRPSDVAQWIRQAVRLGWQPRLPGITFNVQIAGGRAKNILERGVSIGYAEDRKLTPHSNSKC</sequence>
<reference evidence="1 2" key="1">
    <citation type="submission" date="2012-05" db="EMBL/GenBank/DDBJ databases">
        <title>Finished chromosome of genome of Oscillatoria sp. PCC 7112.</title>
        <authorList>
            <consortium name="US DOE Joint Genome Institute"/>
            <person name="Gugger M."/>
            <person name="Coursin T."/>
            <person name="Rippka R."/>
            <person name="Tandeau De Marsac N."/>
            <person name="Huntemann M."/>
            <person name="Wei C.-L."/>
            <person name="Han J."/>
            <person name="Detter J.C."/>
            <person name="Han C."/>
            <person name="Tapia R."/>
            <person name="Davenport K."/>
            <person name="Daligault H."/>
            <person name="Erkkila T."/>
            <person name="Gu W."/>
            <person name="Munk A.C.C."/>
            <person name="Teshima H."/>
            <person name="Xu Y."/>
            <person name="Chain P."/>
            <person name="Chen A."/>
            <person name="Krypides N."/>
            <person name="Mavromatis K."/>
            <person name="Markowitz V."/>
            <person name="Szeto E."/>
            <person name="Ivanova N."/>
            <person name="Mikhailova N."/>
            <person name="Ovchinnikova G."/>
            <person name="Pagani I."/>
            <person name="Pati A."/>
            <person name="Goodwin L."/>
            <person name="Peters L."/>
            <person name="Pitluck S."/>
            <person name="Woyke T."/>
            <person name="Kerfeld C."/>
        </authorList>
    </citation>
    <scope>NUCLEOTIDE SEQUENCE [LARGE SCALE GENOMIC DNA]</scope>
    <source>
        <strain evidence="1 2">PCC 7112</strain>
    </source>
</reference>